<evidence type="ECO:0000313" key="5">
    <source>
        <dbReference type="Proteomes" id="UP000050277"/>
    </source>
</evidence>
<dbReference type="AlphaFoldDB" id="A0A0P6Z1X7"/>
<keyword evidence="5" id="KW-1185">Reference proteome</keyword>
<accession>A0A0P6Z1X7</accession>
<keyword evidence="2" id="KW-1133">Transmembrane helix</keyword>
<organism evidence="4 5">
    <name type="scientific">Herpetosiphon geysericola</name>
    <dbReference type="NCBI Taxonomy" id="70996"/>
    <lineage>
        <taxon>Bacteria</taxon>
        <taxon>Bacillati</taxon>
        <taxon>Chloroflexota</taxon>
        <taxon>Chloroflexia</taxon>
        <taxon>Herpetosiphonales</taxon>
        <taxon>Herpetosiphonaceae</taxon>
        <taxon>Herpetosiphon</taxon>
    </lineage>
</organism>
<dbReference type="InterPro" id="IPR001932">
    <property type="entry name" value="PPM-type_phosphatase-like_dom"/>
</dbReference>
<feature type="domain" description="HAMP" evidence="3">
    <location>
        <begin position="213"/>
        <end position="267"/>
    </location>
</feature>
<dbReference type="InterPro" id="IPR003660">
    <property type="entry name" value="HAMP_dom"/>
</dbReference>
<evidence type="ECO:0000313" key="4">
    <source>
        <dbReference type="EMBL" id="KPL91211.1"/>
    </source>
</evidence>
<dbReference type="STRING" id="70996.SE18_03460"/>
<evidence type="ECO:0000256" key="1">
    <source>
        <dbReference type="ARBA" id="ARBA00022801"/>
    </source>
</evidence>
<dbReference type="RefSeq" id="WP_054533025.1">
    <property type="nucleotide sequence ID" value="NZ_LGKP01000007.1"/>
</dbReference>
<dbReference type="SUPFAM" id="SSF158472">
    <property type="entry name" value="HAMP domain-like"/>
    <property type="match status" value="1"/>
</dbReference>
<keyword evidence="2" id="KW-0812">Transmembrane</keyword>
<evidence type="ECO:0000256" key="2">
    <source>
        <dbReference type="SAM" id="Phobius"/>
    </source>
</evidence>
<dbReference type="Gene3D" id="6.10.340.10">
    <property type="match status" value="1"/>
</dbReference>
<dbReference type="PROSITE" id="PS50885">
    <property type="entry name" value="HAMP"/>
    <property type="match status" value="1"/>
</dbReference>
<dbReference type="SMART" id="SM00304">
    <property type="entry name" value="HAMP"/>
    <property type="match status" value="1"/>
</dbReference>
<sequence>MKLRIPLIIKVLLPLQLIIIATLGFAGLSFYRETNQRWQREMDTRLARVVELIARELDPALLNQINTPADLYTEEYTTLQKQLAQAQTAANVGFIGILRRDIKQHRLYYWVDVDNTGINYPFFYDTPEHWAAFEDRQRHAVRYADEFGSYYGLVAPIVVNDAQGQPYVIAIVEASLSVEARDLTQQSLINQLLPLIIGGSVVAIACAWLATVVVVNRPLQRLKQGALQLADGHLGHTLPNEQRVADELTDLTHTFNLMSQRIAELYTEQSEHERLQRELEIARNVQQALLPKRLPSVAGLEVAAICLPQRETSGDFYGVIAQGNSTLDLMIGDVSGKSVPAALVMVATYSTLRALAGTQATPAAILDQTNTSLVQNIPRSMFAAVSYARIDALDRTLVWANAGQVYPFLIHSQRNQPEFPEYLTGRGQSLPLGITPLIQYEDSPIQCHQGDMLLFFTDGIVEAMNGEAEMYGFERLEDLVRSLPADIHAQALLDAVLNDVQRFADHTEQHDDITMLALKFV</sequence>
<comment type="caution">
    <text evidence="4">The sequence shown here is derived from an EMBL/GenBank/DDBJ whole genome shotgun (WGS) entry which is preliminary data.</text>
</comment>
<dbReference type="InterPro" id="IPR052016">
    <property type="entry name" value="Bact_Sigma-Reg"/>
</dbReference>
<dbReference type="GO" id="GO:0007165">
    <property type="term" value="P:signal transduction"/>
    <property type="evidence" value="ECO:0007669"/>
    <property type="project" value="InterPro"/>
</dbReference>
<protein>
    <recommendedName>
        <fullName evidence="3">HAMP domain-containing protein</fullName>
    </recommendedName>
</protein>
<dbReference type="GO" id="GO:0016020">
    <property type="term" value="C:membrane"/>
    <property type="evidence" value="ECO:0007669"/>
    <property type="project" value="InterPro"/>
</dbReference>
<dbReference type="EMBL" id="LGKP01000007">
    <property type="protein sequence ID" value="KPL91211.1"/>
    <property type="molecule type" value="Genomic_DNA"/>
</dbReference>
<dbReference type="PANTHER" id="PTHR43156:SF2">
    <property type="entry name" value="STAGE II SPORULATION PROTEIN E"/>
    <property type="match status" value="1"/>
</dbReference>
<dbReference type="GO" id="GO:0016791">
    <property type="term" value="F:phosphatase activity"/>
    <property type="evidence" value="ECO:0007669"/>
    <property type="project" value="TreeGrafter"/>
</dbReference>
<dbReference type="Pfam" id="PF00672">
    <property type="entry name" value="HAMP"/>
    <property type="match status" value="1"/>
</dbReference>
<gene>
    <name evidence="4" type="ORF">SE18_03460</name>
</gene>
<dbReference type="SUPFAM" id="SSF81606">
    <property type="entry name" value="PP2C-like"/>
    <property type="match status" value="1"/>
</dbReference>
<dbReference type="OrthoDB" id="311592at2"/>
<dbReference type="Proteomes" id="UP000050277">
    <property type="component" value="Unassembled WGS sequence"/>
</dbReference>
<dbReference type="Pfam" id="PF07228">
    <property type="entry name" value="SpoIIE"/>
    <property type="match status" value="1"/>
</dbReference>
<dbReference type="InterPro" id="IPR036457">
    <property type="entry name" value="PPM-type-like_dom_sf"/>
</dbReference>
<feature type="transmembrane region" description="Helical" evidence="2">
    <location>
        <begin position="192"/>
        <end position="215"/>
    </location>
</feature>
<proteinExistence type="predicted"/>
<dbReference type="Gene3D" id="3.60.40.10">
    <property type="entry name" value="PPM-type phosphatase domain"/>
    <property type="match status" value="1"/>
</dbReference>
<evidence type="ECO:0000259" key="3">
    <source>
        <dbReference type="PROSITE" id="PS50885"/>
    </source>
</evidence>
<dbReference type="CDD" id="cd06225">
    <property type="entry name" value="HAMP"/>
    <property type="match status" value="1"/>
</dbReference>
<feature type="transmembrane region" description="Helical" evidence="2">
    <location>
        <begin position="7"/>
        <end position="31"/>
    </location>
</feature>
<dbReference type="PANTHER" id="PTHR43156">
    <property type="entry name" value="STAGE II SPORULATION PROTEIN E-RELATED"/>
    <property type="match status" value="1"/>
</dbReference>
<reference evidence="4 5" key="1">
    <citation type="submission" date="2015-07" db="EMBL/GenBank/DDBJ databases">
        <title>Whole genome sequence of Herpetosiphon geysericola DSM 7119.</title>
        <authorList>
            <person name="Hemp J."/>
            <person name="Ward L.M."/>
            <person name="Pace L.A."/>
            <person name="Fischer W.W."/>
        </authorList>
    </citation>
    <scope>NUCLEOTIDE SEQUENCE [LARGE SCALE GENOMIC DNA]</scope>
    <source>
        <strain evidence="4 5">DSM 7119</strain>
    </source>
</reference>
<keyword evidence="2" id="KW-0472">Membrane</keyword>
<dbReference type="SMART" id="SM00331">
    <property type="entry name" value="PP2C_SIG"/>
    <property type="match status" value="1"/>
</dbReference>
<keyword evidence="1" id="KW-0378">Hydrolase</keyword>
<name>A0A0P6Z1X7_9CHLR</name>